<sequence>MAEPLPSDTEARREPPAFNVPGPVGLLLVLIVGVFLAMSLLPPETVEQAILLFALFPARYSPQALSLYGELPGGFGAELWTPVTYTFLHSGWEHLIANGVWLLAFGTPVARRFGASRFFIFYFACGAAGAFLHVLLYPGSPIPVVGASAAISGLMGGAARFVFLAGGPLGGLGGRGGHSTRRAGILAALADRRTLIFVGLWIGVNFLFGATPLSGVLGVAGQVAWEAHLGGFLFGLLLFGFFDPPRMSPSGGPGNVGYGEWLNRFD</sequence>
<evidence type="ECO:0000256" key="1">
    <source>
        <dbReference type="ARBA" id="ARBA00004141"/>
    </source>
</evidence>
<evidence type="ECO:0000256" key="2">
    <source>
        <dbReference type="ARBA" id="ARBA00009045"/>
    </source>
</evidence>
<dbReference type="KEGG" id="pla:Plav_2653"/>
<dbReference type="Pfam" id="PF01694">
    <property type="entry name" value="Rhomboid"/>
    <property type="match status" value="1"/>
</dbReference>
<dbReference type="OrthoDB" id="9797190at2"/>
<dbReference type="GO" id="GO:0004252">
    <property type="term" value="F:serine-type endopeptidase activity"/>
    <property type="evidence" value="ECO:0007669"/>
    <property type="project" value="InterPro"/>
</dbReference>
<dbReference type="HOGENOM" id="CLU_055068_5_0_5"/>
<keyword evidence="5 7" id="KW-1133">Transmembrane helix</keyword>
<protein>
    <submittedName>
        <fullName evidence="9">Rhomboid family protein</fullName>
    </submittedName>
</protein>
<dbReference type="InterPro" id="IPR050925">
    <property type="entry name" value="Rhomboid_protease_S54"/>
</dbReference>
<feature type="transmembrane region" description="Helical" evidence="7">
    <location>
        <begin position="20"/>
        <end position="41"/>
    </location>
</feature>
<dbReference type="Proteomes" id="UP000006377">
    <property type="component" value="Chromosome"/>
</dbReference>
<dbReference type="STRING" id="402881.Plav_2653"/>
<proteinExistence type="inferred from homology"/>
<accession>A7HWH8</accession>
<dbReference type="GO" id="GO:0016020">
    <property type="term" value="C:membrane"/>
    <property type="evidence" value="ECO:0007669"/>
    <property type="project" value="UniProtKB-SubCell"/>
</dbReference>
<dbReference type="Gene3D" id="1.20.1540.10">
    <property type="entry name" value="Rhomboid-like"/>
    <property type="match status" value="1"/>
</dbReference>
<dbReference type="AlphaFoldDB" id="A7HWH8"/>
<feature type="transmembrane region" description="Helical" evidence="7">
    <location>
        <begin position="194"/>
        <end position="217"/>
    </location>
</feature>
<feature type="transmembrane region" description="Helical" evidence="7">
    <location>
        <begin position="149"/>
        <end position="173"/>
    </location>
</feature>
<dbReference type="EMBL" id="CP000774">
    <property type="protein sequence ID" value="ABS64261.1"/>
    <property type="molecule type" value="Genomic_DNA"/>
</dbReference>
<keyword evidence="4" id="KW-0378">Hydrolase</keyword>
<reference evidence="9 10" key="1">
    <citation type="journal article" date="2011" name="Stand. Genomic Sci.">
        <title>Complete genome sequence of Parvibaculum lavamentivorans type strain (DS-1(T)).</title>
        <authorList>
            <person name="Schleheck D."/>
            <person name="Weiss M."/>
            <person name="Pitluck S."/>
            <person name="Bruce D."/>
            <person name="Land M.L."/>
            <person name="Han S."/>
            <person name="Saunders E."/>
            <person name="Tapia R."/>
            <person name="Detter C."/>
            <person name="Brettin T."/>
            <person name="Han J."/>
            <person name="Woyke T."/>
            <person name="Goodwin L."/>
            <person name="Pennacchio L."/>
            <person name="Nolan M."/>
            <person name="Cook A.M."/>
            <person name="Kjelleberg S."/>
            <person name="Thomas T."/>
        </authorList>
    </citation>
    <scope>NUCLEOTIDE SEQUENCE [LARGE SCALE GENOMIC DNA]</scope>
    <source>
        <strain evidence="10">DS-1 / DSM 13023 / NCIMB 13966</strain>
    </source>
</reference>
<dbReference type="eggNOG" id="COG0705">
    <property type="taxonomic scope" value="Bacteria"/>
</dbReference>
<keyword evidence="6 7" id="KW-0472">Membrane</keyword>
<organism evidence="9 10">
    <name type="scientific">Parvibaculum lavamentivorans (strain DS-1 / DSM 13023 / NCIMB 13966)</name>
    <dbReference type="NCBI Taxonomy" id="402881"/>
    <lineage>
        <taxon>Bacteria</taxon>
        <taxon>Pseudomonadati</taxon>
        <taxon>Pseudomonadota</taxon>
        <taxon>Alphaproteobacteria</taxon>
        <taxon>Hyphomicrobiales</taxon>
        <taxon>Parvibaculaceae</taxon>
        <taxon>Parvibaculum</taxon>
    </lineage>
</organism>
<evidence type="ECO:0000256" key="7">
    <source>
        <dbReference type="SAM" id="Phobius"/>
    </source>
</evidence>
<keyword evidence="10" id="KW-1185">Reference proteome</keyword>
<feature type="transmembrane region" description="Helical" evidence="7">
    <location>
        <begin position="118"/>
        <end position="137"/>
    </location>
</feature>
<evidence type="ECO:0000256" key="6">
    <source>
        <dbReference type="ARBA" id="ARBA00023136"/>
    </source>
</evidence>
<evidence type="ECO:0000256" key="3">
    <source>
        <dbReference type="ARBA" id="ARBA00022692"/>
    </source>
</evidence>
<keyword evidence="3 7" id="KW-0812">Transmembrane</keyword>
<feature type="transmembrane region" description="Helical" evidence="7">
    <location>
        <begin position="223"/>
        <end position="242"/>
    </location>
</feature>
<dbReference type="RefSeq" id="WP_012111573.1">
    <property type="nucleotide sequence ID" value="NC_009719.1"/>
</dbReference>
<comment type="subcellular location">
    <subcellularLocation>
        <location evidence="1">Membrane</location>
        <topology evidence="1">Multi-pass membrane protein</topology>
    </subcellularLocation>
</comment>
<evidence type="ECO:0000259" key="8">
    <source>
        <dbReference type="Pfam" id="PF01694"/>
    </source>
</evidence>
<evidence type="ECO:0000313" key="10">
    <source>
        <dbReference type="Proteomes" id="UP000006377"/>
    </source>
</evidence>
<evidence type="ECO:0000313" key="9">
    <source>
        <dbReference type="EMBL" id="ABS64261.1"/>
    </source>
</evidence>
<dbReference type="PANTHER" id="PTHR43731:SF14">
    <property type="entry name" value="PRESENILIN-ASSOCIATED RHOMBOID-LIKE PROTEIN, MITOCHONDRIAL"/>
    <property type="match status" value="1"/>
</dbReference>
<dbReference type="InterPro" id="IPR022764">
    <property type="entry name" value="Peptidase_S54_rhomboid_dom"/>
</dbReference>
<evidence type="ECO:0000256" key="4">
    <source>
        <dbReference type="ARBA" id="ARBA00022801"/>
    </source>
</evidence>
<feature type="domain" description="Peptidase S54 rhomboid" evidence="8">
    <location>
        <begin position="78"/>
        <end position="238"/>
    </location>
</feature>
<name>A7HWH8_PARL1</name>
<evidence type="ECO:0000256" key="5">
    <source>
        <dbReference type="ARBA" id="ARBA00022989"/>
    </source>
</evidence>
<dbReference type="SUPFAM" id="SSF144091">
    <property type="entry name" value="Rhomboid-like"/>
    <property type="match status" value="1"/>
</dbReference>
<gene>
    <name evidence="9" type="ordered locus">Plav_2653</name>
</gene>
<comment type="similarity">
    <text evidence="2">Belongs to the peptidase S54 family.</text>
</comment>
<dbReference type="PANTHER" id="PTHR43731">
    <property type="entry name" value="RHOMBOID PROTEASE"/>
    <property type="match status" value="1"/>
</dbReference>
<dbReference type="InterPro" id="IPR035952">
    <property type="entry name" value="Rhomboid-like_sf"/>
</dbReference>